<keyword evidence="6" id="KW-0325">Glycoprotein</keyword>
<keyword evidence="2 8" id="KW-0812">Transmembrane</keyword>
<dbReference type="PANTHER" id="PTHR30483">
    <property type="entry name" value="LEUCINE-SPECIFIC-BINDING PROTEIN"/>
    <property type="match status" value="1"/>
</dbReference>
<organism evidence="11 12">
    <name type="scientific">Catenaria anguillulae PL171</name>
    <dbReference type="NCBI Taxonomy" id="765915"/>
    <lineage>
        <taxon>Eukaryota</taxon>
        <taxon>Fungi</taxon>
        <taxon>Fungi incertae sedis</taxon>
        <taxon>Blastocladiomycota</taxon>
        <taxon>Blastocladiomycetes</taxon>
        <taxon>Blastocladiales</taxon>
        <taxon>Catenariaceae</taxon>
        <taxon>Catenaria</taxon>
    </lineage>
</organism>
<keyword evidence="12" id="KW-1185">Reference proteome</keyword>
<protein>
    <submittedName>
        <fullName evidence="11">Periplasmic binding protein-like I</fullName>
    </submittedName>
</protein>
<accession>A0A1Y2HJ41</accession>
<feature type="transmembrane region" description="Helical" evidence="8">
    <location>
        <begin position="457"/>
        <end position="480"/>
    </location>
</feature>
<evidence type="ECO:0000256" key="3">
    <source>
        <dbReference type="ARBA" id="ARBA00022989"/>
    </source>
</evidence>
<feature type="domain" description="G-protein coupled receptors family 3 profile" evidence="9">
    <location>
        <begin position="311"/>
        <end position="472"/>
    </location>
</feature>
<name>A0A1Y2HJ41_9FUNG</name>
<dbReference type="PANTHER" id="PTHR30483:SF6">
    <property type="entry name" value="PERIPLASMIC BINDING PROTEIN OF ABC TRANSPORTER FOR NATURAL AMINO ACIDS"/>
    <property type="match status" value="1"/>
</dbReference>
<evidence type="ECO:0000256" key="6">
    <source>
        <dbReference type="ARBA" id="ARBA00023180"/>
    </source>
</evidence>
<feature type="transmembrane region" description="Helical" evidence="8">
    <location>
        <begin position="317"/>
        <end position="339"/>
    </location>
</feature>
<gene>
    <name evidence="11" type="ORF">BCR44DRAFT_1437479</name>
</gene>
<proteinExistence type="predicted"/>
<dbReference type="STRING" id="765915.A0A1Y2HJ41"/>
<dbReference type="InterPro" id="IPR051010">
    <property type="entry name" value="BCAA_transport"/>
</dbReference>
<dbReference type="InterPro" id="IPR028082">
    <property type="entry name" value="Peripla_BP_I"/>
</dbReference>
<comment type="caution">
    <text evidence="11">The sequence shown here is derived from an EMBL/GenBank/DDBJ whole genome shotgun (WGS) entry which is preliminary data.</text>
</comment>
<evidence type="ECO:0000256" key="1">
    <source>
        <dbReference type="ARBA" id="ARBA00004141"/>
    </source>
</evidence>
<feature type="compositionally biased region" description="Low complexity" evidence="7">
    <location>
        <begin position="630"/>
        <end position="641"/>
    </location>
</feature>
<evidence type="ECO:0000259" key="10">
    <source>
        <dbReference type="Pfam" id="PF01094"/>
    </source>
</evidence>
<evidence type="ECO:0000256" key="5">
    <source>
        <dbReference type="ARBA" id="ARBA00023170"/>
    </source>
</evidence>
<dbReference type="Proteomes" id="UP000193411">
    <property type="component" value="Unassembled WGS sequence"/>
</dbReference>
<dbReference type="Gene3D" id="3.40.50.2300">
    <property type="match status" value="2"/>
</dbReference>
<keyword evidence="3 8" id="KW-1133">Transmembrane helix</keyword>
<dbReference type="GO" id="GO:0016020">
    <property type="term" value="C:membrane"/>
    <property type="evidence" value="ECO:0007669"/>
    <property type="project" value="UniProtKB-SubCell"/>
</dbReference>
<dbReference type="Pfam" id="PF01094">
    <property type="entry name" value="ANF_receptor"/>
    <property type="match status" value="1"/>
</dbReference>
<evidence type="ECO:0000313" key="12">
    <source>
        <dbReference type="Proteomes" id="UP000193411"/>
    </source>
</evidence>
<reference evidence="11 12" key="1">
    <citation type="submission" date="2016-07" db="EMBL/GenBank/DDBJ databases">
        <title>Pervasive Adenine N6-methylation of Active Genes in Fungi.</title>
        <authorList>
            <consortium name="DOE Joint Genome Institute"/>
            <person name="Mondo S.J."/>
            <person name="Dannebaum R.O."/>
            <person name="Kuo R.C."/>
            <person name="Labutti K."/>
            <person name="Haridas S."/>
            <person name="Kuo A."/>
            <person name="Salamov A."/>
            <person name="Ahrendt S.R."/>
            <person name="Lipzen A."/>
            <person name="Sullivan W."/>
            <person name="Andreopoulos W.B."/>
            <person name="Clum A."/>
            <person name="Lindquist E."/>
            <person name="Daum C."/>
            <person name="Ramamoorthy G.K."/>
            <person name="Gryganskyi A."/>
            <person name="Culley D."/>
            <person name="Magnuson J.K."/>
            <person name="James T.Y."/>
            <person name="O'Malley M.A."/>
            <person name="Stajich J.E."/>
            <person name="Spatafora J.W."/>
            <person name="Visel A."/>
            <person name="Grigoriev I.V."/>
        </authorList>
    </citation>
    <scope>NUCLEOTIDE SEQUENCE [LARGE SCALE GENOMIC DNA]</scope>
    <source>
        <strain evidence="11 12">PL171</strain>
    </source>
</reference>
<dbReference type="AlphaFoldDB" id="A0A1Y2HJ41"/>
<evidence type="ECO:0000313" key="11">
    <source>
        <dbReference type="EMBL" id="ORZ33723.1"/>
    </source>
</evidence>
<comment type="subcellular location">
    <subcellularLocation>
        <location evidence="1">Membrane</location>
        <topology evidence="1">Multi-pass membrane protein</topology>
    </subcellularLocation>
</comment>
<dbReference type="EMBL" id="MCFL01000033">
    <property type="protein sequence ID" value="ORZ33723.1"/>
    <property type="molecule type" value="Genomic_DNA"/>
</dbReference>
<evidence type="ECO:0000256" key="2">
    <source>
        <dbReference type="ARBA" id="ARBA00022692"/>
    </source>
</evidence>
<dbReference type="SUPFAM" id="SSF53822">
    <property type="entry name" value="Periplasmic binding protein-like I"/>
    <property type="match status" value="1"/>
</dbReference>
<evidence type="ECO:0000256" key="8">
    <source>
        <dbReference type="SAM" id="Phobius"/>
    </source>
</evidence>
<dbReference type="Pfam" id="PF00003">
    <property type="entry name" value="7tm_3"/>
    <property type="match status" value="1"/>
</dbReference>
<dbReference type="OrthoDB" id="5984008at2759"/>
<evidence type="ECO:0000259" key="9">
    <source>
        <dbReference type="Pfam" id="PF00003"/>
    </source>
</evidence>
<evidence type="ECO:0000256" key="7">
    <source>
        <dbReference type="SAM" id="MobiDB-lite"/>
    </source>
</evidence>
<keyword evidence="4 8" id="KW-0472">Membrane</keyword>
<dbReference type="PRINTS" id="PR00248">
    <property type="entry name" value="GPCRMGR"/>
</dbReference>
<feature type="compositionally biased region" description="Polar residues" evidence="7">
    <location>
        <begin position="642"/>
        <end position="651"/>
    </location>
</feature>
<dbReference type="GO" id="GO:0004930">
    <property type="term" value="F:G protein-coupled receptor activity"/>
    <property type="evidence" value="ECO:0007669"/>
    <property type="project" value="InterPro"/>
</dbReference>
<dbReference type="InterPro" id="IPR017978">
    <property type="entry name" value="GPCR_3_C"/>
</dbReference>
<feature type="domain" description="Receptor ligand binding region" evidence="10">
    <location>
        <begin position="8"/>
        <end position="274"/>
    </location>
</feature>
<feature type="region of interest" description="Disordered" evidence="7">
    <location>
        <begin position="624"/>
        <end position="651"/>
    </location>
</feature>
<evidence type="ECO:0000256" key="4">
    <source>
        <dbReference type="ARBA" id="ARBA00023136"/>
    </source>
</evidence>
<feature type="transmembrane region" description="Helical" evidence="8">
    <location>
        <begin position="500"/>
        <end position="523"/>
    </location>
</feature>
<dbReference type="InterPro" id="IPR000337">
    <property type="entry name" value="GPCR_3"/>
</dbReference>
<keyword evidence="5" id="KW-0675">Receptor</keyword>
<sequence>MSIPAALAGGKYFLYMCSGASTSGQLSDKSLYSYFFRTIADDPSQGIVIAQYLQYMGWKSAALVTSNDAYGQSVSGTFLTTAQTLGITVKANQAFNPGQTDYTFLIDAILASGSHIIVLASSASTSLPFMRAANARGLIGPQWAYDTWGTLGNTKAHQDLANGMIYVYPQAKTFNAAFNASLARYTQAYPNGGTSNYGFMFLGMCFPSLFPLMYCLTAIARGVIRLAQDVSPADILSRNYRPNMTRYFLEPFDGVTGRVEYDRNGNRIASSLVYDVLANKTVVPRGPVRFNDGTSNVPRDSTFQEPLVPYWSSPSGIALTVLNVIILAVIAVAWTLLFVKREQPTVRSLILFSNISALGDPTNVGCQASLWLFTYGFELVMASSAAKAYRLWRIFDNRYISAGKIGNKYLFAVGAQMAILVSRRTYYFYRCTSPDANFNMILSGTRNIAANFNETSFLFYTAQNTFLSGAVVAAFAFFDFGESHLSGSLSSKSSLWFASLPLYSVAFAFAALVGRIALAALLAPSTPGSQSKAPLNSNAAKAGMQTFPRPVANPLQTTSFTQETLACKKLGSLMSTWINHNVLQYDVSESFQNCIEVWAKGKGWAIQFESAEKMETWLNLLGSSNATRKTPTSSSTGAATSMQRKSTTSGA</sequence>
<dbReference type="InterPro" id="IPR001828">
    <property type="entry name" value="ANF_lig-bd_rcpt"/>
</dbReference>